<proteinExistence type="inferred from homology"/>
<dbReference type="OrthoDB" id="5422068at2759"/>
<feature type="region of interest" description="Disordered" evidence="5">
    <location>
        <begin position="153"/>
        <end position="177"/>
    </location>
</feature>
<dbReference type="EMBL" id="ML210162">
    <property type="protein sequence ID" value="TFK27694.1"/>
    <property type="molecule type" value="Genomic_DNA"/>
</dbReference>
<dbReference type="Gene3D" id="3.90.1590.10">
    <property type="entry name" value="glutathione-dependent formaldehyde- activating enzyme (gfa)"/>
    <property type="match status" value="2"/>
</dbReference>
<evidence type="ECO:0000256" key="1">
    <source>
        <dbReference type="ARBA" id="ARBA00005495"/>
    </source>
</evidence>
<evidence type="ECO:0000256" key="5">
    <source>
        <dbReference type="SAM" id="MobiDB-lite"/>
    </source>
</evidence>
<dbReference type="InterPro" id="IPR006913">
    <property type="entry name" value="CENP-V/GFA"/>
</dbReference>
<dbReference type="InterPro" id="IPR011057">
    <property type="entry name" value="Mss4-like_sf"/>
</dbReference>
<dbReference type="PANTHER" id="PTHR33337:SF40">
    <property type="entry name" value="CENP-V_GFA DOMAIN-CONTAINING PROTEIN-RELATED"/>
    <property type="match status" value="1"/>
</dbReference>
<keyword evidence="3" id="KW-0862">Zinc</keyword>
<feature type="domain" description="CENP-V/GFA" evidence="6">
    <location>
        <begin position="5"/>
        <end position="129"/>
    </location>
</feature>
<evidence type="ECO:0000313" key="8">
    <source>
        <dbReference type="Proteomes" id="UP000307440"/>
    </source>
</evidence>
<feature type="compositionally biased region" description="Polar residues" evidence="5">
    <location>
        <begin position="166"/>
        <end position="175"/>
    </location>
</feature>
<comment type="similarity">
    <text evidence="1">Belongs to the Gfa family.</text>
</comment>
<dbReference type="PANTHER" id="PTHR33337">
    <property type="entry name" value="GFA DOMAIN-CONTAINING PROTEIN"/>
    <property type="match status" value="1"/>
</dbReference>
<dbReference type="GO" id="GO:0016846">
    <property type="term" value="F:carbon-sulfur lyase activity"/>
    <property type="evidence" value="ECO:0007669"/>
    <property type="project" value="InterPro"/>
</dbReference>
<sequence length="358" mass="39523">MTTLIKAECYCGSNKFKVPLKTAELPTGAAMCHCNSCRHATGATNVVDISFDGHPLSPEATDANGPPGDISNFTQYKSSSGMTRYFCSKCSCKMFFKGEDHEGKTQWYVSSAVLEKIDGVQNLATHIWVGDTVDGGAAAHVPRFAGKTLPRFKESRGQEEVAPDYGTNTIGSPPTDSEKDSALRFYCHCKGVEFYLKRATEIKDPEKEWWLAPGKACSDPIRFTTEHCLCTSCRLTSGAMLPSWTFVPNTHVLDARTMEPINLTDAEKRPPTLQQFESSPNVHREFCRTCGANVFYWKPGNAPRMDIATGLLDHEQAGGARANTWLKWSSDSVGYEQDAFSQEWLQAVMEGIKSEADL</sequence>
<dbReference type="Pfam" id="PF04828">
    <property type="entry name" value="GFA"/>
    <property type="match status" value="2"/>
</dbReference>
<evidence type="ECO:0000313" key="7">
    <source>
        <dbReference type="EMBL" id="TFK27694.1"/>
    </source>
</evidence>
<evidence type="ECO:0000256" key="3">
    <source>
        <dbReference type="ARBA" id="ARBA00022833"/>
    </source>
</evidence>
<evidence type="ECO:0000256" key="2">
    <source>
        <dbReference type="ARBA" id="ARBA00022723"/>
    </source>
</evidence>
<accession>A0A5C3L3W7</accession>
<name>A0A5C3L3W7_COPMA</name>
<reference evidence="7 8" key="1">
    <citation type="journal article" date="2019" name="Nat. Ecol. Evol.">
        <title>Megaphylogeny resolves global patterns of mushroom evolution.</title>
        <authorList>
            <person name="Varga T."/>
            <person name="Krizsan K."/>
            <person name="Foldi C."/>
            <person name="Dima B."/>
            <person name="Sanchez-Garcia M."/>
            <person name="Sanchez-Ramirez S."/>
            <person name="Szollosi G.J."/>
            <person name="Szarkandi J.G."/>
            <person name="Papp V."/>
            <person name="Albert L."/>
            <person name="Andreopoulos W."/>
            <person name="Angelini C."/>
            <person name="Antonin V."/>
            <person name="Barry K.W."/>
            <person name="Bougher N.L."/>
            <person name="Buchanan P."/>
            <person name="Buyck B."/>
            <person name="Bense V."/>
            <person name="Catcheside P."/>
            <person name="Chovatia M."/>
            <person name="Cooper J."/>
            <person name="Damon W."/>
            <person name="Desjardin D."/>
            <person name="Finy P."/>
            <person name="Geml J."/>
            <person name="Haridas S."/>
            <person name="Hughes K."/>
            <person name="Justo A."/>
            <person name="Karasinski D."/>
            <person name="Kautmanova I."/>
            <person name="Kiss B."/>
            <person name="Kocsube S."/>
            <person name="Kotiranta H."/>
            <person name="LaButti K.M."/>
            <person name="Lechner B.E."/>
            <person name="Liimatainen K."/>
            <person name="Lipzen A."/>
            <person name="Lukacs Z."/>
            <person name="Mihaltcheva S."/>
            <person name="Morgado L.N."/>
            <person name="Niskanen T."/>
            <person name="Noordeloos M.E."/>
            <person name="Ohm R.A."/>
            <person name="Ortiz-Santana B."/>
            <person name="Ovrebo C."/>
            <person name="Racz N."/>
            <person name="Riley R."/>
            <person name="Savchenko A."/>
            <person name="Shiryaev A."/>
            <person name="Soop K."/>
            <person name="Spirin V."/>
            <person name="Szebenyi C."/>
            <person name="Tomsovsky M."/>
            <person name="Tulloss R.E."/>
            <person name="Uehling J."/>
            <person name="Grigoriev I.V."/>
            <person name="Vagvolgyi C."/>
            <person name="Papp T."/>
            <person name="Martin F.M."/>
            <person name="Miettinen O."/>
            <person name="Hibbett D.S."/>
            <person name="Nagy L.G."/>
        </authorList>
    </citation>
    <scope>NUCLEOTIDE SEQUENCE [LARGE SCALE GENOMIC DNA]</scope>
    <source>
        <strain evidence="7 8">CBS 121175</strain>
    </source>
</reference>
<keyword evidence="4" id="KW-0456">Lyase</keyword>
<dbReference type="SUPFAM" id="SSF51316">
    <property type="entry name" value="Mss4-like"/>
    <property type="match status" value="2"/>
</dbReference>
<protein>
    <recommendedName>
        <fullName evidence="6">CENP-V/GFA domain-containing protein</fullName>
    </recommendedName>
</protein>
<keyword evidence="8" id="KW-1185">Reference proteome</keyword>
<dbReference type="GO" id="GO:0046872">
    <property type="term" value="F:metal ion binding"/>
    <property type="evidence" value="ECO:0007669"/>
    <property type="project" value="UniProtKB-KW"/>
</dbReference>
<dbReference type="Proteomes" id="UP000307440">
    <property type="component" value="Unassembled WGS sequence"/>
</dbReference>
<keyword evidence="2" id="KW-0479">Metal-binding</keyword>
<evidence type="ECO:0000256" key="4">
    <source>
        <dbReference type="ARBA" id="ARBA00023239"/>
    </source>
</evidence>
<dbReference type="PROSITE" id="PS51891">
    <property type="entry name" value="CENP_V_GFA"/>
    <property type="match status" value="1"/>
</dbReference>
<evidence type="ECO:0000259" key="6">
    <source>
        <dbReference type="PROSITE" id="PS51891"/>
    </source>
</evidence>
<organism evidence="7 8">
    <name type="scientific">Coprinopsis marcescibilis</name>
    <name type="common">Agaric fungus</name>
    <name type="synonym">Psathyrella marcescibilis</name>
    <dbReference type="NCBI Taxonomy" id="230819"/>
    <lineage>
        <taxon>Eukaryota</taxon>
        <taxon>Fungi</taxon>
        <taxon>Dikarya</taxon>
        <taxon>Basidiomycota</taxon>
        <taxon>Agaricomycotina</taxon>
        <taxon>Agaricomycetes</taxon>
        <taxon>Agaricomycetidae</taxon>
        <taxon>Agaricales</taxon>
        <taxon>Agaricineae</taxon>
        <taxon>Psathyrellaceae</taxon>
        <taxon>Coprinopsis</taxon>
    </lineage>
</organism>
<dbReference type="AlphaFoldDB" id="A0A5C3L3W7"/>
<gene>
    <name evidence="7" type="ORF">FA15DRAFT_666153</name>
</gene>